<comment type="caution">
    <text evidence="2">The sequence shown here is derived from an EMBL/GenBank/DDBJ whole genome shotgun (WGS) entry which is preliminary data.</text>
</comment>
<gene>
    <name evidence="2" type="ORF">PoB_003213200</name>
</gene>
<evidence type="ECO:0000313" key="2">
    <source>
        <dbReference type="EMBL" id="GFO05627.1"/>
    </source>
</evidence>
<sequence length="91" mass="9955">MSVENDRQRLFQTGHLKKESTRASLLSKKRLATLPSLSPLQNSRTQTPTKGRILRRSPASLDERSNHKCPDGSSGRDSTNAASQFGAACSE</sequence>
<dbReference type="AlphaFoldDB" id="A0AAV4AF42"/>
<name>A0AAV4AF42_9GAST</name>
<proteinExistence type="predicted"/>
<evidence type="ECO:0000256" key="1">
    <source>
        <dbReference type="SAM" id="MobiDB-lite"/>
    </source>
</evidence>
<dbReference type="Proteomes" id="UP000735302">
    <property type="component" value="Unassembled WGS sequence"/>
</dbReference>
<feature type="compositionally biased region" description="Polar residues" evidence="1">
    <location>
        <begin position="35"/>
        <end position="49"/>
    </location>
</feature>
<feature type="region of interest" description="Disordered" evidence="1">
    <location>
        <begin position="1"/>
        <end position="91"/>
    </location>
</feature>
<organism evidence="2 3">
    <name type="scientific">Plakobranchus ocellatus</name>
    <dbReference type="NCBI Taxonomy" id="259542"/>
    <lineage>
        <taxon>Eukaryota</taxon>
        <taxon>Metazoa</taxon>
        <taxon>Spiralia</taxon>
        <taxon>Lophotrochozoa</taxon>
        <taxon>Mollusca</taxon>
        <taxon>Gastropoda</taxon>
        <taxon>Heterobranchia</taxon>
        <taxon>Euthyneura</taxon>
        <taxon>Panpulmonata</taxon>
        <taxon>Sacoglossa</taxon>
        <taxon>Placobranchoidea</taxon>
        <taxon>Plakobranchidae</taxon>
        <taxon>Plakobranchus</taxon>
    </lineage>
</organism>
<accession>A0AAV4AF42</accession>
<evidence type="ECO:0000313" key="3">
    <source>
        <dbReference type="Proteomes" id="UP000735302"/>
    </source>
</evidence>
<reference evidence="2 3" key="1">
    <citation type="journal article" date="2021" name="Elife">
        <title>Chloroplast acquisition without the gene transfer in kleptoplastic sea slugs, Plakobranchus ocellatus.</title>
        <authorList>
            <person name="Maeda T."/>
            <person name="Takahashi S."/>
            <person name="Yoshida T."/>
            <person name="Shimamura S."/>
            <person name="Takaki Y."/>
            <person name="Nagai Y."/>
            <person name="Toyoda A."/>
            <person name="Suzuki Y."/>
            <person name="Arimoto A."/>
            <person name="Ishii H."/>
            <person name="Satoh N."/>
            <person name="Nishiyama T."/>
            <person name="Hasebe M."/>
            <person name="Maruyama T."/>
            <person name="Minagawa J."/>
            <person name="Obokata J."/>
            <person name="Shigenobu S."/>
        </authorList>
    </citation>
    <scope>NUCLEOTIDE SEQUENCE [LARGE SCALE GENOMIC DNA]</scope>
</reference>
<keyword evidence="3" id="KW-1185">Reference proteome</keyword>
<feature type="compositionally biased region" description="Basic and acidic residues" evidence="1">
    <location>
        <begin position="61"/>
        <end position="70"/>
    </location>
</feature>
<protein>
    <submittedName>
        <fullName evidence="2">Uncharacterized protein</fullName>
    </submittedName>
</protein>
<dbReference type="EMBL" id="BLXT01003749">
    <property type="protein sequence ID" value="GFO05627.1"/>
    <property type="molecule type" value="Genomic_DNA"/>
</dbReference>